<evidence type="ECO:0000313" key="3">
    <source>
        <dbReference type="EMBL" id="CZR07924.1"/>
    </source>
</evidence>
<dbReference type="EMBL" id="FNYT01000029">
    <property type="protein sequence ID" value="SEJ82145.1"/>
    <property type="molecule type" value="Genomic_DNA"/>
</dbReference>
<dbReference type="InterPro" id="IPR010724">
    <property type="entry name" value="RepA_N"/>
</dbReference>
<accession>A0A143Z7W0</accession>
<dbReference type="Pfam" id="PF06970">
    <property type="entry name" value="RepA_N"/>
    <property type="match status" value="1"/>
</dbReference>
<evidence type="ECO:0000313" key="6">
    <source>
        <dbReference type="Proteomes" id="UP000199280"/>
    </source>
</evidence>
<sequence>MQTHNLFFTLQEQYGMKYYQMPKVFFTNEKYKKLSNDAKILYALLLDRLQLSIKNKWIDSSDSLYFVYTNQTLSEILNVSPRKITNIKKELMDANLLSQEQKKFNAPFRLYLMKPEITVDDIYQINQAETGEDILTVSKDSESESAESPSVANSARLEKTPSNQDQNSLAEFARLNKTAPDQPFHSVAESASPVSQILLPNKTYITNTKHKDNKEYKDQRVADVLQNQAFNHAFQTPPENTDAFMIEQAIQEKELVETYGERFVEILVKYVREDYSLFLETIETVVQATKSAEKESGKPLGVYFFADTSAYSQDLQEGYLTTLYNVLRHLRTNATIRDPKAYFFISFKKLALHWIEIIALDESPTEEVPTFALNFDV</sequence>
<feature type="region of interest" description="Disordered" evidence="1">
    <location>
        <begin position="138"/>
        <end position="166"/>
    </location>
</feature>
<reference evidence="3 5" key="1">
    <citation type="submission" date="2016-02" db="EMBL/GenBank/DDBJ databases">
        <authorList>
            <person name="Wen L."/>
            <person name="He K."/>
            <person name="Yang H."/>
        </authorList>
    </citation>
    <scope>NUCLEOTIDE SEQUENCE [LARGE SCALE GENOMIC DNA]</scope>
    <source>
        <strain evidence="3">Trichococcus_R210</strain>
    </source>
</reference>
<reference evidence="4 6" key="2">
    <citation type="submission" date="2016-10" db="EMBL/GenBank/DDBJ databases">
        <authorList>
            <person name="Varghese N."/>
            <person name="Submissions S."/>
        </authorList>
    </citation>
    <scope>NUCLEOTIDE SEQUENCE [LARGE SCALE GENOMIC DNA]</scope>
    <source>
        <strain evidence="4 6">DSM 22150</strain>
    </source>
</reference>
<dbReference type="STRING" id="640938.TR210_2505"/>
<dbReference type="AlphaFoldDB" id="A0A143Z7W0"/>
<evidence type="ECO:0000313" key="4">
    <source>
        <dbReference type="EMBL" id="SEJ82145.1"/>
    </source>
</evidence>
<feature type="compositionally biased region" description="Low complexity" evidence="1">
    <location>
        <begin position="146"/>
        <end position="155"/>
    </location>
</feature>
<feature type="domain" description="Replication initiator A N-terminal" evidence="2">
    <location>
        <begin position="17"/>
        <end position="91"/>
    </location>
</feature>
<dbReference type="EMBL" id="FJNB01000023">
    <property type="protein sequence ID" value="CZR07924.1"/>
    <property type="molecule type" value="Genomic_DNA"/>
</dbReference>
<name>A0A143Z7W0_9LACT</name>
<dbReference type="RefSeq" id="WP_068562559.1">
    <property type="nucleotide sequence ID" value="NZ_FJNB01000023.1"/>
</dbReference>
<evidence type="ECO:0000256" key="1">
    <source>
        <dbReference type="SAM" id="MobiDB-lite"/>
    </source>
</evidence>
<proteinExistence type="predicted"/>
<gene>
    <name evidence="4" type="ORF">SAMN05216375_12910</name>
    <name evidence="3" type="ORF">TR210_2505</name>
</gene>
<keyword evidence="6" id="KW-1185">Reference proteome</keyword>
<organism evidence="3 5">
    <name type="scientific">Trichococcus ilyis</name>
    <dbReference type="NCBI Taxonomy" id="640938"/>
    <lineage>
        <taxon>Bacteria</taxon>
        <taxon>Bacillati</taxon>
        <taxon>Bacillota</taxon>
        <taxon>Bacilli</taxon>
        <taxon>Lactobacillales</taxon>
        <taxon>Carnobacteriaceae</taxon>
        <taxon>Trichococcus</taxon>
    </lineage>
</organism>
<protein>
    <submittedName>
        <fullName evidence="3 4">replication initiator protein A (Repa) N-terminus</fullName>
    </submittedName>
</protein>
<dbReference type="OrthoDB" id="1695311at2"/>
<dbReference type="Proteomes" id="UP000076878">
    <property type="component" value="Unassembled WGS sequence"/>
</dbReference>
<evidence type="ECO:0000313" key="5">
    <source>
        <dbReference type="Proteomes" id="UP000076878"/>
    </source>
</evidence>
<dbReference type="Proteomes" id="UP000199280">
    <property type="component" value="Unassembled WGS sequence"/>
</dbReference>
<evidence type="ECO:0000259" key="2">
    <source>
        <dbReference type="Pfam" id="PF06970"/>
    </source>
</evidence>